<proteinExistence type="predicted"/>
<dbReference type="Proteomes" id="UP000595140">
    <property type="component" value="Unassembled WGS sequence"/>
</dbReference>
<protein>
    <submittedName>
        <fullName evidence="1">Uncharacterized protein</fullName>
    </submittedName>
</protein>
<reference evidence="1 2" key="1">
    <citation type="submission" date="2018-04" db="EMBL/GenBank/DDBJ databases">
        <authorList>
            <person name="Vogel A."/>
        </authorList>
    </citation>
    <scope>NUCLEOTIDE SEQUENCE [LARGE SCALE GENOMIC DNA]</scope>
</reference>
<name>A0A484NBC4_9ASTE</name>
<keyword evidence="2" id="KW-1185">Reference proteome</keyword>
<dbReference type="AlphaFoldDB" id="A0A484NBC4"/>
<organism evidence="1 2">
    <name type="scientific">Cuscuta campestris</name>
    <dbReference type="NCBI Taxonomy" id="132261"/>
    <lineage>
        <taxon>Eukaryota</taxon>
        <taxon>Viridiplantae</taxon>
        <taxon>Streptophyta</taxon>
        <taxon>Embryophyta</taxon>
        <taxon>Tracheophyta</taxon>
        <taxon>Spermatophyta</taxon>
        <taxon>Magnoliopsida</taxon>
        <taxon>eudicotyledons</taxon>
        <taxon>Gunneridae</taxon>
        <taxon>Pentapetalae</taxon>
        <taxon>asterids</taxon>
        <taxon>lamiids</taxon>
        <taxon>Solanales</taxon>
        <taxon>Convolvulaceae</taxon>
        <taxon>Cuscuteae</taxon>
        <taxon>Cuscuta</taxon>
        <taxon>Cuscuta subgen. Grammica</taxon>
        <taxon>Cuscuta sect. Cleistogrammica</taxon>
    </lineage>
</organism>
<evidence type="ECO:0000313" key="1">
    <source>
        <dbReference type="EMBL" id="VFQ98183.1"/>
    </source>
</evidence>
<accession>A0A484NBC4</accession>
<gene>
    <name evidence="1" type="ORF">CCAM_LOCUS39959</name>
</gene>
<sequence>MDEAAATKFVVGAAFRIPRRRRLDQLWQWWALPVWTSNAWAEEGGMPGQVPPAKFRRNKRFRRPNPTMLVAMGSYGPQEAFMSGGEARRCVWWPRQIGQRHGRRLLIYDISRQLFR</sequence>
<dbReference type="EMBL" id="OOIL02006568">
    <property type="protein sequence ID" value="VFQ98183.1"/>
    <property type="molecule type" value="Genomic_DNA"/>
</dbReference>
<evidence type="ECO:0000313" key="2">
    <source>
        <dbReference type="Proteomes" id="UP000595140"/>
    </source>
</evidence>